<dbReference type="EMBL" id="CP015217">
    <property type="protein sequence ID" value="AOP33923.1"/>
    <property type="molecule type" value="Genomic_DNA"/>
</dbReference>
<dbReference type="Proteomes" id="UP000094197">
    <property type="component" value="Chromosome 1"/>
</dbReference>
<evidence type="ECO:0000313" key="2">
    <source>
        <dbReference type="Proteomes" id="UP000094197"/>
    </source>
</evidence>
<gene>
    <name evidence="1" type="ORF">A0128_08775</name>
</gene>
<reference evidence="1 2" key="1">
    <citation type="submission" date="2016-04" db="EMBL/GenBank/DDBJ databases">
        <title>Complete genome seqeunce of Leptospira alstonii serovar Room22.</title>
        <authorList>
            <person name="Nally J.E."/>
            <person name="Bayles D.O."/>
            <person name="Hurley D."/>
            <person name="Fanning S."/>
            <person name="McMahon B.J."/>
            <person name="Arent Z."/>
        </authorList>
    </citation>
    <scope>NUCLEOTIDE SEQUENCE [LARGE SCALE GENOMIC DNA]</scope>
    <source>
        <strain evidence="1 2">GWTS #1</strain>
    </source>
</reference>
<organism evidence="1 2">
    <name type="scientific">Leptospira tipperaryensis</name>
    <dbReference type="NCBI Taxonomy" id="2564040"/>
    <lineage>
        <taxon>Bacteria</taxon>
        <taxon>Pseudomonadati</taxon>
        <taxon>Spirochaetota</taxon>
        <taxon>Spirochaetia</taxon>
        <taxon>Leptospirales</taxon>
        <taxon>Leptospiraceae</taxon>
        <taxon>Leptospira</taxon>
    </lineage>
</organism>
<sequence length="60" mass="7072">MIFLSYTSLTFHEGKNRKPIGEGLPWVGFRIDSCTKSWPFEELCKKRIEGKTSCILIWHR</sequence>
<keyword evidence="2" id="KW-1185">Reference proteome</keyword>
<proteinExistence type="predicted"/>
<protein>
    <submittedName>
        <fullName evidence="1">Uncharacterized protein</fullName>
    </submittedName>
</protein>
<name>A0A1D7UWI9_9LEPT</name>
<evidence type="ECO:0000313" key="1">
    <source>
        <dbReference type="EMBL" id="AOP33923.1"/>
    </source>
</evidence>
<dbReference type="KEGG" id="laj:A0128_08775"/>
<dbReference type="AlphaFoldDB" id="A0A1D7UWI9"/>
<accession>A0A1D7UWI9</accession>